<proteinExistence type="inferred from homology"/>
<dbReference type="Gene3D" id="3.40.50.300">
    <property type="entry name" value="P-loop containing nucleotide triphosphate hydrolases"/>
    <property type="match status" value="1"/>
</dbReference>
<reference evidence="8" key="2">
    <citation type="submission" date="2022-05" db="EMBL/GenBank/DDBJ databases">
        <authorList>
            <person name="Kim J.-S."/>
            <person name="Lee K."/>
            <person name="Suh M."/>
            <person name="Eom M."/>
            <person name="Kim J.-S."/>
            <person name="Kim D.-S."/>
            <person name="Ko S.-H."/>
            <person name="Shin Y."/>
            <person name="Lee J.-S."/>
        </authorList>
    </citation>
    <scope>NUCLEOTIDE SEQUENCE</scope>
    <source>
        <strain evidence="8">N237</strain>
    </source>
</reference>
<evidence type="ECO:0000256" key="6">
    <source>
        <dbReference type="ARBA" id="ARBA00023251"/>
    </source>
</evidence>
<organism evidence="8 9">
    <name type="scientific">Jatrophihabitans telluris</name>
    <dbReference type="NCBI Taxonomy" id="2038343"/>
    <lineage>
        <taxon>Bacteria</taxon>
        <taxon>Bacillati</taxon>
        <taxon>Actinomycetota</taxon>
        <taxon>Actinomycetes</taxon>
        <taxon>Jatrophihabitantales</taxon>
        <taxon>Jatrophihabitantaceae</taxon>
        <taxon>Jatrophihabitans</taxon>
    </lineage>
</organism>
<keyword evidence="3" id="KW-0813">Transport</keyword>
<evidence type="ECO:0000313" key="8">
    <source>
        <dbReference type="EMBL" id="UQX87984.1"/>
    </source>
</evidence>
<keyword evidence="6" id="KW-0046">Antibiotic resistance</keyword>
<protein>
    <submittedName>
        <fullName evidence="8">ABC transporter ATP-binding protein</fullName>
    </submittedName>
</protein>
<dbReference type="GO" id="GO:0005524">
    <property type="term" value="F:ATP binding"/>
    <property type="evidence" value="ECO:0007669"/>
    <property type="project" value="UniProtKB-KW"/>
</dbReference>
<accession>A0ABY4QYN8</accession>
<dbReference type="InterPro" id="IPR050763">
    <property type="entry name" value="ABC_transporter_ATP-binding"/>
</dbReference>
<name>A0ABY4QYN8_9ACTN</name>
<evidence type="ECO:0000313" key="9">
    <source>
        <dbReference type="Proteomes" id="UP001056336"/>
    </source>
</evidence>
<dbReference type="InterPro" id="IPR003593">
    <property type="entry name" value="AAA+_ATPase"/>
</dbReference>
<dbReference type="PROSITE" id="PS00211">
    <property type="entry name" value="ABC_TRANSPORTER_1"/>
    <property type="match status" value="1"/>
</dbReference>
<reference evidence="8" key="1">
    <citation type="journal article" date="2018" name="Int. J. Syst. Evol. Microbiol.">
        <title>Jatrophihabitans telluris sp. nov., isolated from sediment soil of lava forest wetlands and the emended description of the genus Jatrophihabitans.</title>
        <authorList>
            <person name="Lee K.C."/>
            <person name="Suh M.K."/>
            <person name="Eom M.K."/>
            <person name="Kim K.K."/>
            <person name="Kim J.S."/>
            <person name="Kim D.S."/>
            <person name="Ko S.H."/>
            <person name="Shin Y.K."/>
            <person name="Lee J.S."/>
        </authorList>
    </citation>
    <scope>NUCLEOTIDE SEQUENCE</scope>
    <source>
        <strain evidence="8">N237</strain>
    </source>
</reference>
<dbReference type="Proteomes" id="UP001056336">
    <property type="component" value="Chromosome"/>
</dbReference>
<gene>
    <name evidence="8" type="ORF">M6D93_17015</name>
</gene>
<comment type="subcellular location">
    <subcellularLocation>
        <location evidence="1">Cell membrane</location>
        <topology evidence="1">Peripheral membrane protein</topology>
    </subcellularLocation>
</comment>
<dbReference type="RefSeq" id="WP_249771044.1">
    <property type="nucleotide sequence ID" value="NZ_CP097332.1"/>
</dbReference>
<dbReference type="InterPro" id="IPR003439">
    <property type="entry name" value="ABC_transporter-like_ATP-bd"/>
</dbReference>
<dbReference type="SUPFAM" id="SSF52540">
    <property type="entry name" value="P-loop containing nucleoside triphosphate hydrolases"/>
    <property type="match status" value="1"/>
</dbReference>
<dbReference type="PROSITE" id="PS50893">
    <property type="entry name" value="ABC_TRANSPORTER_2"/>
    <property type="match status" value="1"/>
</dbReference>
<comment type="similarity">
    <text evidence="2">Belongs to the ABC transporter superfamily.</text>
</comment>
<feature type="domain" description="ABC transporter" evidence="7">
    <location>
        <begin position="8"/>
        <end position="234"/>
    </location>
</feature>
<evidence type="ECO:0000256" key="1">
    <source>
        <dbReference type="ARBA" id="ARBA00004202"/>
    </source>
</evidence>
<dbReference type="CDD" id="cd03230">
    <property type="entry name" value="ABC_DR_subfamily_A"/>
    <property type="match status" value="1"/>
</dbReference>
<dbReference type="EMBL" id="CP097332">
    <property type="protein sequence ID" value="UQX87984.1"/>
    <property type="molecule type" value="Genomic_DNA"/>
</dbReference>
<keyword evidence="4" id="KW-0547">Nucleotide-binding</keyword>
<evidence type="ECO:0000256" key="5">
    <source>
        <dbReference type="ARBA" id="ARBA00022840"/>
    </source>
</evidence>
<dbReference type="InterPro" id="IPR017871">
    <property type="entry name" value="ABC_transporter-like_CS"/>
</dbReference>
<dbReference type="SMART" id="SM00382">
    <property type="entry name" value="AAA"/>
    <property type="match status" value="1"/>
</dbReference>
<evidence type="ECO:0000256" key="2">
    <source>
        <dbReference type="ARBA" id="ARBA00005417"/>
    </source>
</evidence>
<evidence type="ECO:0000256" key="4">
    <source>
        <dbReference type="ARBA" id="ARBA00022741"/>
    </source>
</evidence>
<evidence type="ECO:0000259" key="7">
    <source>
        <dbReference type="PROSITE" id="PS50893"/>
    </source>
</evidence>
<dbReference type="InterPro" id="IPR027417">
    <property type="entry name" value="P-loop_NTPase"/>
</dbReference>
<keyword evidence="5 8" id="KW-0067">ATP-binding</keyword>
<dbReference type="PANTHER" id="PTHR42711:SF5">
    <property type="entry name" value="ABC TRANSPORTER ATP-BINDING PROTEIN NATA"/>
    <property type="match status" value="1"/>
</dbReference>
<dbReference type="PANTHER" id="PTHR42711">
    <property type="entry name" value="ABC TRANSPORTER ATP-BINDING PROTEIN"/>
    <property type="match status" value="1"/>
</dbReference>
<keyword evidence="9" id="KW-1185">Reference proteome</keyword>
<evidence type="ECO:0000256" key="3">
    <source>
        <dbReference type="ARBA" id="ARBA00022448"/>
    </source>
</evidence>
<sequence>MNGPDLPLQLSDVCKTIAGRAVLAGVDLACAPGSVTALLGPNGAGKTTMVNIAAGLRRPDSGTARLFGLPPAGAAARTRFSLVPQDISFPGPVTVRQCVDLVEGQRPPSDLVPDRIELCDELGLSSVLNRSVGALSGGQRRRLAVVLGLVRAPGLLLLDEATSNLDEAGRAIVWRLVSDYSRRGGAVLVTTHILSDLESVADRVIGMSSGRVVREGSLAEIRDSLGGRTVEVRVPAVKAVAITSAAARSGVGLSVSTDTSYPSHTTLRWRTADPLRLLAHIASSDPTITDVNVVATPLSELLSELEK</sequence>
<dbReference type="Pfam" id="PF00005">
    <property type="entry name" value="ABC_tran"/>
    <property type="match status" value="1"/>
</dbReference>